<dbReference type="InterPro" id="IPR022085">
    <property type="entry name" value="OpdG"/>
</dbReference>
<dbReference type="Pfam" id="PF12311">
    <property type="entry name" value="DUF3632"/>
    <property type="match status" value="1"/>
</dbReference>
<sequence>MDAVDLSVAEAEAAAQQSKGTANGAEYANIFFSFRDLLTAAGDDNNDNTVETTATAIANFIREGARQVSVPRDDCFLSCCWENMMTMIYGIPPNHPWHTIFVRTIHILYGLVDEPIYSQTDWAHYTWDELGSLQYHFWDFWDGMMPCCYIVTEKRENPEAHEEVARWKCWTSLFAQMPRDIAIPYYALRAIQPLESPITAVCLIEAECDLWTACEWLIHNAYTALECLRYHAIHKEGRALLMGEMYRKDVGDPCSLKRWYWWKHRLEELAADVDTEAKQRVAKALASMEAAEAQPSEGLGRVGITYVTSALLPAHAFAARLDPHRIRIAFPDRLLDIVEWGVHYLRRKHYAHPLPVQSPFLPLLHYNGPDADEEQRHNCEVDPEKARMDIDNILQTLITETTPENNRETSHDMVEVSDQLAKQKLGTVAKESIFMKTIIDNFMPFYEPLIPLLNRLRKIVFPKDKPWEREDKKLYSRMKGVLRQVGEVGVMGGRSG</sequence>
<gene>
    <name evidence="1" type="ORF">B0T24DRAFT_680191</name>
</gene>
<dbReference type="Proteomes" id="UP001287356">
    <property type="component" value="Unassembled WGS sequence"/>
</dbReference>
<dbReference type="EMBL" id="JAULSN010000005">
    <property type="protein sequence ID" value="KAK3371068.1"/>
    <property type="molecule type" value="Genomic_DNA"/>
</dbReference>
<dbReference type="PANTHER" id="PTHR38797:SF4">
    <property type="entry name" value="NUCLEAR PORE COMPLEX PROTEIN NUP85"/>
    <property type="match status" value="1"/>
</dbReference>
<keyword evidence="2" id="KW-1185">Reference proteome</keyword>
<dbReference type="AlphaFoldDB" id="A0AAE0N5M4"/>
<protein>
    <submittedName>
        <fullName evidence="1">Uncharacterized protein</fullName>
    </submittedName>
</protein>
<dbReference type="InterPro" id="IPR053204">
    <property type="entry name" value="Oxopyrrolidines_Biosynth-assoc"/>
</dbReference>
<comment type="caution">
    <text evidence="1">The sequence shown here is derived from an EMBL/GenBank/DDBJ whole genome shotgun (WGS) entry which is preliminary data.</text>
</comment>
<dbReference type="PANTHER" id="PTHR38797">
    <property type="entry name" value="NUCLEAR PORE COMPLEX PROTEIN NUP85-RELATED"/>
    <property type="match status" value="1"/>
</dbReference>
<name>A0AAE0N5M4_9PEZI</name>
<reference evidence="1" key="1">
    <citation type="journal article" date="2023" name="Mol. Phylogenet. Evol.">
        <title>Genome-scale phylogeny and comparative genomics of the fungal order Sordariales.</title>
        <authorList>
            <person name="Hensen N."/>
            <person name="Bonometti L."/>
            <person name="Westerberg I."/>
            <person name="Brannstrom I.O."/>
            <person name="Guillou S."/>
            <person name="Cros-Aarteil S."/>
            <person name="Calhoun S."/>
            <person name="Haridas S."/>
            <person name="Kuo A."/>
            <person name="Mondo S."/>
            <person name="Pangilinan J."/>
            <person name="Riley R."/>
            <person name="LaButti K."/>
            <person name="Andreopoulos B."/>
            <person name="Lipzen A."/>
            <person name="Chen C."/>
            <person name="Yan M."/>
            <person name="Daum C."/>
            <person name="Ng V."/>
            <person name="Clum A."/>
            <person name="Steindorff A."/>
            <person name="Ohm R.A."/>
            <person name="Martin F."/>
            <person name="Silar P."/>
            <person name="Natvig D.O."/>
            <person name="Lalanne C."/>
            <person name="Gautier V."/>
            <person name="Ament-Velasquez S.L."/>
            <person name="Kruys A."/>
            <person name="Hutchinson M.I."/>
            <person name="Powell A.J."/>
            <person name="Barry K."/>
            <person name="Miller A.N."/>
            <person name="Grigoriev I.V."/>
            <person name="Debuchy R."/>
            <person name="Gladieux P."/>
            <person name="Hiltunen Thoren M."/>
            <person name="Johannesson H."/>
        </authorList>
    </citation>
    <scope>NUCLEOTIDE SEQUENCE</scope>
    <source>
        <strain evidence="1">CBS 958.72</strain>
    </source>
</reference>
<proteinExistence type="predicted"/>
<organism evidence="1 2">
    <name type="scientific">Lasiosphaeria ovina</name>
    <dbReference type="NCBI Taxonomy" id="92902"/>
    <lineage>
        <taxon>Eukaryota</taxon>
        <taxon>Fungi</taxon>
        <taxon>Dikarya</taxon>
        <taxon>Ascomycota</taxon>
        <taxon>Pezizomycotina</taxon>
        <taxon>Sordariomycetes</taxon>
        <taxon>Sordariomycetidae</taxon>
        <taxon>Sordariales</taxon>
        <taxon>Lasiosphaeriaceae</taxon>
        <taxon>Lasiosphaeria</taxon>
    </lineage>
</organism>
<reference evidence="1" key="2">
    <citation type="submission" date="2023-06" db="EMBL/GenBank/DDBJ databases">
        <authorList>
            <consortium name="Lawrence Berkeley National Laboratory"/>
            <person name="Haridas S."/>
            <person name="Hensen N."/>
            <person name="Bonometti L."/>
            <person name="Westerberg I."/>
            <person name="Brannstrom I.O."/>
            <person name="Guillou S."/>
            <person name="Cros-Aarteil S."/>
            <person name="Calhoun S."/>
            <person name="Kuo A."/>
            <person name="Mondo S."/>
            <person name="Pangilinan J."/>
            <person name="Riley R."/>
            <person name="Labutti K."/>
            <person name="Andreopoulos B."/>
            <person name="Lipzen A."/>
            <person name="Chen C."/>
            <person name="Yanf M."/>
            <person name="Daum C."/>
            <person name="Ng V."/>
            <person name="Clum A."/>
            <person name="Steindorff A."/>
            <person name="Ohm R."/>
            <person name="Martin F."/>
            <person name="Silar P."/>
            <person name="Natvig D."/>
            <person name="Lalanne C."/>
            <person name="Gautier V."/>
            <person name="Ament-Velasquez S.L."/>
            <person name="Kruys A."/>
            <person name="Hutchinson M.I."/>
            <person name="Powell A.J."/>
            <person name="Barry K."/>
            <person name="Miller A.N."/>
            <person name="Grigoriev I.V."/>
            <person name="Debuchy R."/>
            <person name="Gladieux P."/>
            <person name="Thoren M.H."/>
            <person name="Johannesson H."/>
        </authorList>
    </citation>
    <scope>NUCLEOTIDE SEQUENCE</scope>
    <source>
        <strain evidence="1">CBS 958.72</strain>
    </source>
</reference>
<accession>A0AAE0N5M4</accession>
<evidence type="ECO:0000313" key="1">
    <source>
        <dbReference type="EMBL" id="KAK3371068.1"/>
    </source>
</evidence>
<evidence type="ECO:0000313" key="2">
    <source>
        <dbReference type="Proteomes" id="UP001287356"/>
    </source>
</evidence>